<dbReference type="Pfam" id="PF12680">
    <property type="entry name" value="SnoaL_2"/>
    <property type="match status" value="1"/>
</dbReference>
<proteinExistence type="predicted"/>
<feature type="region of interest" description="Disordered" evidence="1">
    <location>
        <begin position="104"/>
        <end position="127"/>
    </location>
</feature>
<feature type="domain" description="SnoaL-like" evidence="2">
    <location>
        <begin position="5"/>
        <end position="101"/>
    </location>
</feature>
<evidence type="ECO:0000313" key="4">
    <source>
        <dbReference type="Proteomes" id="UP000325787"/>
    </source>
</evidence>
<evidence type="ECO:0000313" key="3">
    <source>
        <dbReference type="EMBL" id="QFZ24493.1"/>
    </source>
</evidence>
<dbReference type="SUPFAM" id="SSF54427">
    <property type="entry name" value="NTF2-like"/>
    <property type="match status" value="1"/>
</dbReference>
<keyword evidence="4" id="KW-1185">Reference proteome</keyword>
<sequence length="127" mass="14015">MTALYVRAVNEGDVDAVLSLYTEDAVSVWDPEKPISGEEHEQTIREFMTKNPVMTAEVKESYVTGDTVLLVVDWKFDIEGEESISGTGLDVLRKCPDGRWRYAIDNPFGDNDPVQEDAAEGDSAAEG</sequence>
<accession>A0A5Q0HF70</accession>
<dbReference type="OrthoDB" id="7375616at2"/>
<name>A0A5Q0HF70_SACSY</name>
<gene>
    <name evidence="3" type="ORF">EKG83_25580</name>
</gene>
<evidence type="ECO:0000259" key="2">
    <source>
        <dbReference type="Pfam" id="PF12680"/>
    </source>
</evidence>
<feature type="compositionally biased region" description="Acidic residues" evidence="1">
    <location>
        <begin position="113"/>
        <end position="127"/>
    </location>
</feature>
<dbReference type="Gene3D" id="3.10.450.50">
    <property type="match status" value="1"/>
</dbReference>
<dbReference type="InterPro" id="IPR037401">
    <property type="entry name" value="SnoaL-like"/>
</dbReference>
<dbReference type="EMBL" id="CP034550">
    <property type="protein sequence ID" value="QFZ24493.1"/>
    <property type="molecule type" value="Genomic_DNA"/>
</dbReference>
<dbReference type="KEGG" id="ssyi:EKG83_25580"/>
<organism evidence="3 4">
    <name type="scientific">Saccharothrix syringae</name>
    <name type="common">Nocardiopsis syringae</name>
    <dbReference type="NCBI Taxonomy" id="103733"/>
    <lineage>
        <taxon>Bacteria</taxon>
        <taxon>Bacillati</taxon>
        <taxon>Actinomycetota</taxon>
        <taxon>Actinomycetes</taxon>
        <taxon>Pseudonocardiales</taxon>
        <taxon>Pseudonocardiaceae</taxon>
        <taxon>Saccharothrix</taxon>
    </lineage>
</organism>
<dbReference type="AlphaFoldDB" id="A0A5Q0HF70"/>
<reference evidence="4" key="1">
    <citation type="journal article" date="2021" name="Curr. Microbiol.">
        <title>Complete genome of nocamycin-producing strain Saccharothrix syringae NRRL B-16468 reveals the biosynthetic potential for secondary metabolites.</title>
        <authorList>
            <person name="Mo X."/>
            <person name="Yang S."/>
        </authorList>
    </citation>
    <scope>NUCLEOTIDE SEQUENCE [LARGE SCALE GENOMIC DNA]</scope>
    <source>
        <strain evidence="4">ATCC 51364 / DSM 43886 / JCM 6844 / KCTC 9398 / NBRC 14523 / NRRL B-16468 / INA 2240</strain>
    </source>
</reference>
<evidence type="ECO:0000256" key="1">
    <source>
        <dbReference type="SAM" id="MobiDB-lite"/>
    </source>
</evidence>
<dbReference type="Proteomes" id="UP000325787">
    <property type="component" value="Chromosome"/>
</dbReference>
<protein>
    <submittedName>
        <fullName evidence="3">DUF4440 domain-containing protein</fullName>
    </submittedName>
</protein>
<dbReference type="InterPro" id="IPR032710">
    <property type="entry name" value="NTF2-like_dom_sf"/>
</dbReference>